<proteinExistence type="predicted"/>
<organism evidence="1 2">
    <name type="scientific">Candidatus Enterococcus mangumiae</name>
    <dbReference type="NCBI Taxonomy" id="2230878"/>
    <lineage>
        <taxon>Bacteria</taxon>
        <taxon>Bacillati</taxon>
        <taxon>Bacillota</taxon>
        <taxon>Bacilli</taxon>
        <taxon>Lactobacillales</taxon>
        <taxon>Enterococcaceae</taxon>
        <taxon>Enterococcus</taxon>
    </lineage>
</organism>
<evidence type="ECO:0000313" key="1">
    <source>
        <dbReference type="EMBL" id="WYJ81166.1"/>
    </source>
</evidence>
<gene>
    <name evidence="1" type="ORF">DOK79_002750</name>
</gene>
<protein>
    <submittedName>
        <fullName evidence="1">Uncharacterized protein</fullName>
    </submittedName>
</protein>
<evidence type="ECO:0000313" key="2">
    <source>
        <dbReference type="Proteomes" id="UP000664360"/>
    </source>
</evidence>
<dbReference type="Proteomes" id="UP000664360">
    <property type="component" value="Chromosome"/>
</dbReference>
<sequence>MKVSLSLIIDTIAEIVEPDWTQEFEESLITMTRKLIRSGDLYIINKDEINSLEIDQERKDKIYKQISEFTGEMPKDDFDIFVQFRTS</sequence>
<accession>A0ABZ2SZL7</accession>
<reference evidence="1 2" key="1">
    <citation type="submission" date="2024-03" db="EMBL/GenBank/DDBJ databases">
        <title>The Genome Sequence of Enterococcus sp. DIV1094.</title>
        <authorList>
            <consortium name="The Broad Institute Genomics Platform"/>
            <consortium name="The Broad Institute Microbial Omics Core"/>
            <consortium name="The Broad Institute Genomic Center for Infectious Diseases"/>
            <person name="Earl A."/>
            <person name="Manson A."/>
            <person name="Gilmore M."/>
            <person name="Schwartman J."/>
            <person name="Shea T."/>
            <person name="Abouelleil A."/>
            <person name="Cao P."/>
            <person name="Chapman S."/>
            <person name="Cusick C."/>
            <person name="Young S."/>
            <person name="Neafsey D."/>
            <person name="Nusbaum C."/>
            <person name="Birren B."/>
        </authorList>
    </citation>
    <scope>NUCLEOTIDE SEQUENCE [LARGE SCALE GENOMIC DNA]</scope>
    <source>
        <strain evidence="1 2">DIV1094</strain>
    </source>
</reference>
<dbReference type="EMBL" id="CP147250">
    <property type="protein sequence ID" value="WYJ81166.1"/>
    <property type="molecule type" value="Genomic_DNA"/>
</dbReference>
<dbReference type="RefSeq" id="WP_206858888.1">
    <property type="nucleotide sequence ID" value="NZ_CP147250.1"/>
</dbReference>
<keyword evidence="2" id="KW-1185">Reference proteome</keyword>
<name>A0ABZ2SZL7_9ENTE</name>